<reference evidence="5" key="1">
    <citation type="submission" date="2013-10" db="EMBL/GenBank/DDBJ databases">
        <title>Genomic analysis of the causative agents of coccidiosis in chickens.</title>
        <authorList>
            <person name="Reid A.J."/>
            <person name="Blake D."/>
            <person name="Billington K."/>
            <person name="Browne H."/>
            <person name="Dunn M."/>
            <person name="Hung S."/>
            <person name="Kawahara F."/>
            <person name="Miranda-Saavedra D."/>
            <person name="Mourier T."/>
            <person name="Nagra H."/>
            <person name="Otto T.D."/>
            <person name="Rawlings N."/>
            <person name="Sanchez A."/>
            <person name="Sanders M."/>
            <person name="Subramaniam C."/>
            <person name="Tay Y."/>
            <person name="Dear P."/>
            <person name="Doerig C."/>
            <person name="Gruber A."/>
            <person name="Parkinson J."/>
            <person name="Shirley M."/>
            <person name="Wan K.L."/>
            <person name="Berriman M."/>
            <person name="Tomley F."/>
            <person name="Pain A."/>
        </authorList>
    </citation>
    <scope>NUCLEOTIDE SEQUENCE [LARGE SCALE GENOMIC DNA]</scope>
    <source>
        <strain evidence="5">Houghton</strain>
    </source>
</reference>
<dbReference type="EMBL" id="HG725401">
    <property type="protein sequence ID" value="CDJ68098.1"/>
    <property type="molecule type" value="Genomic_DNA"/>
</dbReference>
<comment type="similarity">
    <text evidence="1 2">Belongs to the NAC-beta family.</text>
</comment>
<keyword evidence="6" id="KW-1185">Reference proteome</keyword>
<dbReference type="InterPro" id="IPR039370">
    <property type="entry name" value="BTF3"/>
</dbReference>
<dbReference type="GeneID" id="25474920"/>
<evidence type="ECO:0000256" key="1">
    <source>
        <dbReference type="ARBA" id="ARBA00005296"/>
    </source>
</evidence>
<dbReference type="InterPro" id="IPR002715">
    <property type="entry name" value="Nas_poly-pep-assoc_cplx_dom"/>
</dbReference>
<dbReference type="PROSITE" id="PS51151">
    <property type="entry name" value="NAC_AB"/>
    <property type="match status" value="1"/>
</dbReference>
<comment type="subunit">
    <text evidence="2">Part of the nascent polypeptide-associated complex (NAC).</text>
</comment>
<dbReference type="RefSeq" id="XP_013436565.1">
    <property type="nucleotide sequence ID" value="XM_013581111.1"/>
</dbReference>
<accession>U6MYI9</accession>
<dbReference type="Proteomes" id="UP000030754">
    <property type="component" value="Unassembled WGS sequence"/>
</dbReference>
<organism evidence="5 6">
    <name type="scientific">Eimeria necatrix</name>
    <dbReference type="NCBI Taxonomy" id="51315"/>
    <lineage>
        <taxon>Eukaryota</taxon>
        <taxon>Sar</taxon>
        <taxon>Alveolata</taxon>
        <taxon>Apicomplexa</taxon>
        <taxon>Conoidasida</taxon>
        <taxon>Coccidia</taxon>
        <taxon>Eucoccidiorida</taxon>
        <taxon>Eimeriorina</taxon>
        <taxon>Eimeriidae</taxon>
        <taxon>Eimeria</taxon>
    </lineage>
</organism>
<evidence type="ECO:0000256" key="2">
    <source>
        <dbReference type="RuleBase" id="RU361272"/>
    </source>
</evidence>
<dbReference type="SMART" id="SM01407">
    <property type="entry name" value="NAC"/>
    <property type="match status" value="1"/>
</dbReference>
<reference evidence="5" key="2">
    <citation type="submission" date="2013-10" db="EMBL/GenBank/DDBJ databases">
        <authorList>
            <person name="Aslett M."/>
        </authorList>
    </citation>
    <scope>NUCLEOTIDE SEQUENCE [LARGE SCALE GENOMIC DNA]</scope>
    <source>
        <strain evidence="5">Houghton</strain>
    </source>
</reference>
<dbReference type="InterPro" id="IPR038187">
    <property type="entry name" value="NAC_A/B_dom_sf"/>
</dbReference>
<dbReference type="AlphaFoldDB" id="U6MYI9"/>
<feature type="compositionally biased region" description="Basic residues" evidence="3">
    <location>
        <begin position="33"/>
        <end position="43"/>
    </location>
</feature>
<feature type="compositionally biased region" description="Low complexity" evidence="3">
    <location>
        <begin position="140"/>
        <end position="159"/>
    </location>
</feature>
<dbReference type="VEuPathDB" id="ToxoDB:ENH_00047680"/>
<dbReference type="Pfam" id="PF01849">
    <property type="entry name" value="NAC"/>
    <property type="match status" value="1"/>
</dbReference>
<dbReference type="PANTHER" id="PTHR10351">
    <property type="entry name" value="TRANSCRIPTION FACTOR BTF3 FAMILY MEMBER"/>
    <property type="match status" value="1"/>
</dbReference>
<keyword evidence="2" id="KW-0805">Transcription regulation</keyword>
<evidence type="ECO:0000256" key="3">
    <source>
        <dbReference type="SAM" id="MobiDB-lite"/>
    </source>
</evidence>
<gene>
    <name evidence="5" type="ORF">ENH_00047680</name>
</gene>
<evidence type="ECO:0000313" key="6">
    <source>
        <dbReference type="Proteomes" id="UP000030754"/>
    </source>
</evidence>
<protein>
    <recommendedName>
        <fullName evidence="2">Nascent polypeptide-associated complex subunit beta</fullName>
    </recommendedName>
</protein>
<dbReference type="Gene3D" id="2.20.70.30">
    <property type="entry name" value="Nascent polypeptide-associated complex domain"/>
    <property type="match status" value="1"/>
</dbReference>
<feature type="region of interest" description="Disordered" evidence="3">
    <location>
        <begin position="140"/>
        <end position="177"/>
    </location>
</feature>
<feature type="domain" description="NAC-A/B" evidence="4">
    <location>
        <begin position="46"/>
        <end position="111"/>
    </location>
</feature>
<sequence length="177" mass="19203">MTMEEEVSPAVAAARAKLRERLQQTQQLGGKGTARRKAAKSHRSAAGEDKRLQQAAKRVGAAAVFGIEEAYLLRKDATGLFFKSPKVLAAPAANTYILSGAVEEKQQLEPLLHARGAAAAAAAAADAPAVTSEMLKHLQQQVQKFSKQNQQQQQQQQQQTDDDVPDLVQNFEEVSKQ</sequence>
<dbReference type="CDD" id="cd22055">
    <property type="entry name" value="NAC_BTF3"/>
    <property type="match status" value="1"/>
</dbReference>
<dbReference type="OrthoDB" id="8033832at2759"/>
<feature type="region of interest" description="Disordered" evidence="3">
    <location>
        <begin position="24"/>
        <end position="52"/>
    </location>
</feature>
<proteinExistence type="inferred from homology"/>
<evidence type="ECO:0000313" key="5">
    <source>
        <dbReference type="EMBL" id="CDJ68098.1"/>
    </source>
</evidence>
<evidence type="ECO:0000259" key="4">
    <source>
        <dbReference type="PROSITE" id="PS51151"/>
    </source>
</evidence>
<name>U6MYI9_9EIME</name>
<keyword evidence="2" id="KW-0804">Transcription</keyword>